<proteinExistence type="predicted"/>
<reference evidence="1 2" key="1">
    <citation type="submission" date="2023-12" db="EMBL/GenBank/DDBJ databases">
        <title>Stenotrophomonas guangdongensis sp. nov., isolated from wilted pepper plants (Capsicum annuum).</title>
        <authorList>
            <person name="Qiu M."/>
            <person name="Li Y."/>
            <person name="Liu Q."/>
            <person name="Zhang X."/>
            <person name="Huang Y."/>
            <person name="Guo R."/>
            <person name="Hu M."/>
            <person name="Zhou J."/>
            <person name="Zhou X."/>
        </authorList>
    </citation>
    <scope>NUCLEOTIDE SEQUENCE [LARGE SCALE GENOMIC DNA]</scope>
    <source>
        <strain evidence="1 2">MH1</strain>
    </source>
</reference>
<gene>
    <name evidence="1" type="ORF">VA603_18070</name>
</gene>
<dbReference type="InterPro" id="IPR011047">
    <property type="entry name" value="Quinoprotein_ADH-like_sf"/>
</dbReference>
<organism evidence="1 2">
    <name type="scientific">Stenotrophomonas capsici</name>
    <dbReference type="NCBI Taxonomy" id="3110230"/>
    <lineage>
        <taxon>Bacteria</taxon>
        <taxon>Pseudomonadati</taxon>
        <taxon>Pseudomonadota</taxon>
        <taxon>Gammaproteobacteria</taxon>
        <taxon>Lysobacterales</taxon>
        <taxon>Lysobacteraceae</taxon>
        <taxon>Stenotrophomonas</taxon>
    </lineage>
</organism>
<evidence type="ECO:0000313" key="1">
    <source>
        <dbReference type="EMBL" id="MEA5669444.1"/>
    </source>
</evidence>
<protein>
    <submittedName>
        <fullName evidence="1">WD40 repeat domain-containing protein</fullName>
    </submittedName>
</protein>
<comment type="caution">
    <text evidence="1">The sequence shown here is derived from an EMBL/GenBank/DDBJ whole genome shotgun (WGS) entry which is preliminary data.</text>
</comment>
<dbReference type="Gene3D" id="2.130.10.10">
    <property type="entry name" value="YVTN repeat-like/Quinoprotein amine dehydrogenase"/>
    <property type="match status" value="1"/>
</dbReference>
<evidence type="ECO:0000313" key="2">
    <source>
        <dbReference type="Proteomes" id="UP001301653"/>
    </source>
</evidence>
<dbReference type="Proteomes" id="UP001301653">
    <property type="component" value="Unassembled WGS sequence"/>
</dbReference>
<dbReference type="SUPFAM" id="SSF50998">
    <property type="entry name" value="Quinoprotein alcohol dehydrogenase-like"/>
    <property type="match status" value="1"/>
</dbReference>
<dbReference type="RefSeq" id="WP_323439659.1">
    <property type="nucleotide sequence ID" value="NZ_JAYFUH010000251.1"/>
</dbReference>
<sequence length="655" mass="72117">MWLLAMGSAGWANAAALPPNWQVVPTDPGAVENGLPSVLRSPQLAREGKRLAQVQMVVDLPYAQVLPVVQATLKPLGTVAGEDNRNLMARIGQGWGDVLLARRPELTRDYLRRYALPELQQYVSDGALLESEIPGRMARLERQFRFEGHGESMPDLQQPFSYWDGRITQRHGAMGRSTSTLNVRVTQLDAVMGQPATAVTVWRSDDWPNPGGGVVGQLRALADANIFSTGPQARLQRSSVPEQAFNPIYEALSALPGARMRIGTGASEWIAAAQPQVTIAEPQRKLPDADAATLDAKAVLRIERVASLKTYDADGMQVLADGSVLLIQRYPFTLMHWRPDDGATPRTLWTSPQPHANRWLLAADARGQVAHLLVDGQVMRYDTVARSLSTHPLAFDQKGVLGDSYVRYFHDGNGVPLAYLRDYVDKRDTFKLWAPVQAASTDGARWEYAQQFAAPRQHVMRGDFPGNAQSKPVQWDGPMANPWVEDVFGLTELDGGTGRVLRVLPLPRRFGSADPFDDIGMAQWTPEPFGSVKGRWVAVGFVLMDGERRNPGMHVVDVDSGKVRYSLTLPGRDSLKVAAGSPDGRLLALGTTAGDVAAVLWNLDSGRSLSLRADDAHCDELNQLQWSLDGQRLWGRCVNALVQWELPANWQSRRE</sequence>
<name>A0ABU5V7V9_9GAMM</name>
<dbReference type="EMBL" id="JAYFUH010000251">
    <property type="protein sequence ID" value="MEA5669444.1"/>
    <property type="molecule type" value="Genomic_DNA"/>
</dbReference>
<dbReference type="InterPro" id="IPR015943">
    <property type="entry name" value="WD40/YVTN_repeat-like_dom_sf"/>
</dbReference>
<accession>A0ABU5V7V9</accession>
<keyword evidence="2" id="KW-1185">Reference proteome</keyword>